<dbReference type="AlphaFoldDB" id="A0ABD6E6I1"/>
<dbReference type="Proteomes" id="UP001608902">
    <property type="component" value="Unassembled WGS sequence"/>
</dbReference>
<feature type="region of interest" description="Disordered" evidence="1">
    <location>
        <begin position="36"/>
        <end position="75"/>
    </location>
</feature>
<comment type="caution">
    <text evidence="2">The sequence shown here is derived from an EMBL/GenBank/DDBJ whole genome shotgun (WGS) entry which is preliminary data.</text>
</comment>
<protein>
    <submittedName>
        <fullName evidence="2">Uncharacterized protein</fullName>
    </submittedName>
</protein>
<accession>A0ABD6E6I1</accession>
<evidence type="ECO:0000313" key="3">
    <source>
        <dbReference type="Proteomes" id="UP001608902"/>
    </source>
</evidence>
<evidence type="ECO:0000256" key="1">
    <source>
        <dbReference type="SAM" id="MobiDB-lite"/>
    </source>
</evidence>
<dbReference type="EMBL" id="JBGFUD010000125">
    <property type="protein sequence ID" value="MFH4973749.1"/>
    <property type="molecule type" value="Genomic_DNA"/>
</dbReference>
<sequence>MRNGLDESGVDYKRPRFGERMNAAVSMPSNLSAVNSSVSRVRHDKGAETQSGGVSSTMVHLDETGSEAVTSTTHEDEYGEMSLRAGNSCQSQHNDDIKAVTRAEDELLANAIIYPEEDE</sequence>
<keyword evidence="3" id="KW-1185">Reference proteome</keyword>
<evidence type="ECO:0000313" key="2">
    <source>
        <dbReference type="EMBL" id="MFH4973749.1"/>
    </source>
</evidence>
<organism evidence="2 3">
    <name type="scientific">Gnathostoma spinigerum</name>
    <dbReference type="NCBI Taxonomy" id="75299"/>
    <lineage>
        <taxon>Eukaryota</taxon>
        <taxon>Metazoa</taxon>
        <taxon>Ecdysozoa</taxon>
        <taxon>Nematoda</taxon>
        <taxon>Chromadorea</taxon>
        <taxon>Rhabditida</taxon>
        <taxon>Spirurina</taxon>
        <taxon>Gnathostomatomorpha</taxon>
        <taxon>Gnathostomatoidea</taxon>
        <taxon>Gnathostomatidae</taxon>
        <taxon>Gnathostoma</taxon>
    </lineage>
</organism>
<gene>
    <name evidence="2" type="ORF">AB6A40_000458</name>
</gene>
<reference evidence="2 3" key="1">
    <citation type="submission" date="2024-08" db="EMBL/GenBank/DDBJ databases">
        <title>Gnathostoma spinigerum genome.</title>
        <authorList>
            <person name="Gonzalez-Bertolin B."/>
            <person name="Monzon S."/>
            <person name="Zaballos A."/>
            <person name="Jimenez P."/>
            <person name="Dekumyoy P."/>
            <person name="Varona S."/>
            <person name="Cuesta I."/>
            <person name="Sumanam S."/>
            <person name="Adisakwattana P."/>
            <person name="Gasser R.B."/>
            <person name="Hernandez-Gonzalez A."/>
            <person name="Young N.D."/>
            <person name="Perteguer M.J."/>
        </authorList>
    </citation>
    <scope>NUCLEOTIDE SEQUENCE [LARGE SCALE GENOMIC DNA]</scope>
    <source>
        <strain evidence="2">AL3</strain>
        <tissue evidence="2">Liver</tissue>
    </source>
</reference>
<name>A0ABD6E6I1_9BILA</name>
<proteinExistence type="predicted"/>
<feature type="compositionally biased region" description="Polar residues" evidence="1">
    <location>
        <begin position="48"/>
        <end position="58"/>
    </location>
</feature>